<dbReference type="PANTHER" id="PTHR45953:SF1">
    <property type="entry name" value="IDURONATE 2-SULFATASE"/>
    <property type="match status" value="1"/>
</dbReference>
<dbReference type="PROSITE" id="PS00523">
    <property type="entry name" value="SULFATASE_1"/>
    <property type="match status" value="1"/>
</dbReference>
<dbReference type="PANTHER" id="PTHR45953">
    <property type="entry name" value="IDURONATE 2-SULFATASE"/>
    <property type="match status" value="1"/>
</dbReference>
<dbReference type="InterPro" id="IPR017850">
    <property type="entry name" value="Alkaline_phosphatase_core_sf"/>
</dbReference>
<sequence length="441" mass="48287">MTTSLTNIALIHCHDLGDWLSCYGWNAVPSPNLQELADTSIVFDKAFATSPLCTPARSSLFTGRLPHANGLMGLAHDGWRYGPGVTTLPELLARAGYRTALLGLQHEDMDARVLGYDEVHGLGFLPRALEVARLTERWVETRRAHAGTPYFTAIGLWEVHRPWPNEDYDPVDAQSVTVPPYLPDNEHSRRDISGFYGAIRQMDEAVGRIVRALRSGPGGADTLIIFTTDHGVAFPGAKSTLYDAGVKVAMIVSPPPSWGLSPGRRSELVSHLDVAPTLLELVGVDPPEDLEGVSILNHIKGSPSGTGDRVLFLEKTYHDRYDPIRAVRTASAKYIRNFVPGPRLPLSLDLERSETRQGMGDAHLAPRPEEELYLLEDDPWELDNRAEDPECEALRKDLAARLVDHLEHSDDPVLRGDVPPPGPPCNPRTACSPQAAAAAGR</sequence>
<feature type="region of interest" description="Disordered" evidence="4">
    <location>
        <begin position="408"/>
        <end position="441"/>
    </location>
</feature>
<name>A0A7Y0LW95_CELFI</name>
<gene>
    <name evidence="6" type="ORF">HIR71_02175</name>
</gene>
<dbReference type="EMBL" id="JABCJJ010000002">
    <property type="protein sequence ID" value="NMR19041.1"/>
    <property type="molecule type" value="Genomic_DNA"/>
</dbReference>
<reference evidence="6 7" key="1">
    <citation type="submission" date="2020-04" db="EMBL/GenBank/DDBJ databases">
        <title>Sequencing and Assembly of C. fimi.</title>
        <authorList>
            <person name="Ramsey A.R."/>
        </authorList>
    </citation>
    <scope>NUCLEOTIDE SEQUENCE [LARGE SCALE GENOMIC DNA]</scope>
    <source>
        <strain evidence="6 7">SB</strain>
    </source>
</reference>
<dbReference type="InterPro" id="IPR024607">
    <property type="entry name" value="Sulfatase_CS"/>
</dbReference>
<dbReference type="GO" id="GO:0005737">
    <property type="term" value="C:cytoplasm"/>
    <property type="evidence" value="ECO:0007669"/>
    <property type="project" value="TreeGrafter"/>
</dbReference>
<organism evidence="6 7">
    <name type="scientific">Cellulomonas fimi</name>
    <dbReference type="NCBI Taxonomy" id="1708"/>
    <lineage>
        <taxon>Bacteria</taxon>
        <taxon>Bacillati</taxon>
        <taxon>Actinomycetota</taxon>
        <taxon>Actinomycetes</taxon>
        <taxon>Micrococcales</taxon>
        <taxon>Cellulomonadaceae</taxon>
        <taxon>Cellulomonas</taxon>
    </lineage>
</organism>
<dbReference type="GO" id="GO:0046872">
    <property type="term" value="F:metal ion binding"/>
    <property type="evidence" value="ECO:0007669"/>
    <property type="project" value="UniProtKB-KW"/>
</dbReference>
<protein>
    <submittedName>
        <fullName evidence="6">Sulfatase</fullName>
    </submittedName>
</protein>
<dbReference type="GO" id="GO:0008484">
    <property type="term" value="F:sulfuric ester hydrolase activity"/>
    <property type="evidence" value="ECO:0007669"/>
    <property type="project" value="TreeGrafter"/>
</dbReference>
<dbReference type="RefSeq" id="WP_169322982.1">
    <property type="nucleotide sequence ID" value="NZ_JABCJJ010000002.1"/>
</dbReference>
<dbReference type="InterPro" id="IPR000917">
    <property type="entry name" value="Sulfatase_N"/>
</dbReference>
<evidence type="ECO:0000256" key="2">
    <source>
        <dbReference type="ARBA" id="ARBA00022723"/>
    </source>
</evidence>
<keyword evidence="2" id="KW-0479">Metal-binding</keyword>
<accession>A0A7Y0LW95</accession>
<evidence type="ECO:0000256" key="4">
    <source>
        <dbReference type="SAM" id="MobiDB-lite"/>
    </source>
</evidence>
<keyword evidence="3" id="KW-0378">Hydrolase</keyword>
<evidence type="ECO:0000313" key="6">
    <source>
        <dbReference type="EMBL" id="NMR19041.1"/>
    </source>
</evidence>
<dbReference type="Proteomes" id="UP000562124">
    <property type="component" value="Unassembled WGS sequence"/>
</dbReference>
<dbReference type="Pfam" id="PF00884">
    <property type="entry name" value="Sulfatase"/>
    <property type="match status" value="1"/>
</dbReference>
<feature type="domain" description="Sulfatase N-terminal" evidence="5">
    <location>
        <begin position="20"/>
        <end position="284"/>
    </location>
</feature>
<proteinExistence type="inferred from homology"/>
<evidence type="ECO:0000259" key="5">
    <source>
        <dbReference type="Pfam" id="PF00884"/>
    </source>
</evidence>
<evidence type="ECO:0000256" key="3">
    <source>
        <dbReference type="ARBA" id="ARBA00022801"/>
    </source>
</evidence>
<dbReference type="Gene3D" id="3.40.720.10">
    <property type="entry name" value="Alkaline Phosphatase, subunit A"/>
    <property type="match status" value="1"/>
</dbReference>
<keyword evidence="7" id="KW-1185">Reference proteome</keyword>
<dbReference type="CDD" id="cd16027">
    <property type="entry name" value="SGSH"/>
    <property type="match status" value="1"/>
</dbReference>
<evidence type="ECO:0000256" key="1">
    <source>
        <dbReference type="ARBA" id="ARBA00008779"/>
    </source>
</evidence>
<dbReference type="SUPFAM" id="SSF53649">
    <property type="entry name" value="Alkaline phosphatase-like"/>
    <property type="match status" value="1"/>
</dbReference>
<comment type="similarity">
    <text evidence="1">Belongs to the sulfatase family.</text>
</comment>
<comment type="caution">
    <text evidence="6">The sequence shown here is derived from an EMBL/GenBank/DDBJ whole genome shotgun (WGS) entry which is preliminary data.</text>
</comment>
<evidence type="ECO:0000313" key="7">
    <source>
        <dbReference type="Proteomes" id="UP000562124"/>
    </source>
</evidence>
<dbReference type="AlphaFoldDB" id="A0A7Y0LW95"/>